<accession>A0A225UDS3</accession>
<proteinExistence type="inferred from homology"/>
<dbReference type="Proteomes" id="UP000198211">
    <property type="component" value="Unassembled WGS sequence"/>
</dbReference>
<keyword evidence="3 5" id="KW-0964">Secreted</keyword>
<evidence type="ECO:0000256" key="4">
    <source>
        <dbReference type="ARBA" id="ARBA00022729"/>
    </source>
</evidence>
<comment type="subcellular location">
    <subcellularLocation>
        <location evidence="1 5">Secreted</location>
    </subcellularLocation>
</comment>
<evidence type="ECO:0000313" key="6">
    <source>
        <dbReference type="EMBL" id="OWY91158.1"/>
    </source>
</evidence>
<dbReference type="AlphaFoldDB" id="A0A225UDS3"/>
<evidence type="ECO:0000256" key="1">
    <source>
        <dbReference type="ARBA" id="ARBA00004613"/>
    </source>
</evidence>
<sequence length="122" mass="13770">MRLSQVMVLTAIIFASCSTSISTATNVVPETHEAISSHNEHVRGSHRYLKGNKKTANGMNAADEERVVSFKQYLGVFRFPTNFSKMPGLNQIKWLRDKFGKNAERVINALLKFRMTRPSAQI</sequence>
<dbReference type="InterPro" id="IPR031825">
    <property type="entry name" value="RXLR"/>
</dbReference>
<feature type="chain" id="PRO_5044988317" description="RxLR effector protein" evidence="5">
    <location>
        <begin position="25"/>
        <end position="122"/>
    </location>
</feature>
<name>A0A225UDS3_9STRA</name>
<keyword evidence="7" id="KW-1185">Reference proteome</keyword>
<feature type="signal peptide" evidence="5">
    <location>
        <begin position="1"/>
        <end position="24"/>
    </location>
</feature>
<comment type="function">
    <text evidence="5">Effector that suppresses plant defense responses during pathogen infection.</text>
</comment>
<comment type="caution">
    <text evidence="6">The sequence shown here is derived from an EMBL/GenBank/DDBJ whole genome shotgun (WGS) entry which is preliminary data.</text>
</comment>
<protein>
    <recommendedName>
        <fullName evidence="5">RxLR effector protein</fullName>
    </recommendedName>
</protein>
<reference evidence="7" key="1">
    <citation type="submission" date="2017-03" db="EMBL/GenBank/DDBJ databases">
        <title>Phytopthora megakarya and P. palmivora, two closely related causual agents of cacao black pod achieved similar genome size and gene model numbers by different mechanisms.</title>
        <authorList>
            <person name="Ali S."/>
            <person name="Shao J."/>
            <person name="Larry D.J."/>
            <person name="Kronmiller B."/>
            <person name="Shen D."/>
            <person name="Strem M.D."/>
            <person name="Melnick R.L."/>
            <person name="Guiltinan M.J."/>
            <person name="Tyler B.M."/>
            <person name="Meinhardt L.W."/>
            <person name="Bailey B.A."/>
        </authorList>
    </citation>
    <scope>NUCLEOTIDE SEQUENCE [LARGE SCALE GENOMIC DNA]</scope>
    <source>
        <strain evidence="7">zdho120</strain>
    </source>
</reference>
<dbReference type="PROSITE" id="PS51257">
    <property type="entry name" value="PROKAR_LIPOPROTEIN"/>
    <property type="match status" value="1"/>
</dbReference>
<dbReference type="EMBL" id="NBNE01020934">
    <property type="protein sequence ID" value="OWY91158.1"/>
    <property type="molecule type" value="Genomic_DNA"/>
</dbReference>
<organism evidence="6 7">
    <name type="scientific">Phytophthora megakarya</name>
    <dbReference type="NCBI Taxonomy" id="4795"/>
    <lineage>
        <taxon>Eukaryota</taxon>
        <taxon>Sar</taxon>
        <taxon>Stramenopiles</taxon>
        <taxon>Oomycota</taxon>
        <taxon>Peronosporomycetes</taxon>
        <taxon>Peronosporales</taxon>
        <taxon>Peronosporaceae</taxon>
        <taxon>Phytophthora</taxon>
    </lineage>
</organism>
<comment type="domain">
    <text evidence="5">The RxLR-dEER motif acts to carry the protein into the host cell cytoplasm through binding to cell surface phosphatidylinositol-3-phosphate.</text>
</comment>
<keyword evidence="4 5" id="KW-0732">Signal</keyword>
<dbReference type="OrthoDB" id="97448at2759"/>
<evidence type="ECO:0000256" key="3">
    <source>
        <dbReference type="ARBA" id="ARBA00022525"/>
    </source>
</evidence>
<evidence type="ECO:0000256" key="2">
    <source>
        <dbReference type="ARBA" id="ARBA00010400"/>
    </source>
</evidence>
<comment type="similarity">
    <text evidence="2 5">Belongs to the RxLR effector family.</text>
</comment>
<evidence type="ECO:0000256" key="5">
    <source>
        <dbReference type="RuleBase" id="RU367124"/>
    </source>
</evidence>
<dbReference type="Pfam" id="PF16810">
    <property type="entry name" value="RXLR"/>
    <property type="match status" value="1"/>
</dbReference>
<evidence type="ECO:0000313" key="7">
    <source>
        <dbReference type="Proteomes" id="UP000198211"/>
    </source>
</evidence>
<gene>
    <name evidence="6" type="ORF">PHMEG_00040382</name>
</gene>